<keyword evidence="2" id="KW-1185">Reference proteome</keyword>
<dbReference type="EMBL" id="PKMF04001363">
    <property type="protein sequence ID" value="KAK7812863.1"/>
    <property type="molecule type" value="Genomic_DNA"/>
</dbReference>
<organism evidence="1 2">
    <name type="scientific">Quercus suber</name>
    <name type="common">Cork oak</name>
    <dbReference type="NCBI Taxonomy" id="58331"/>
    <lineage>
        <taxon>Eukaryota</taxon>
        <taxon>Viridiplantae</taxon>
        <taxon>Streptophyta</taxon>
        <taxon>Embryophyta</taxon>
        <taxon>Tracheophyta</taxon>
        <taxon>Spermatophyta</taxon>
        <taxon>Magnoliopsida</taxon>
        <taxon>eudicotyledons</taxon>
        <taxon>Gunneridae</taxon>
        <taxon>Pentapetalae</taxon>
        <taxon>rosids</taxon>
        <taxon>fabids</taxon>
        <taxon>Fagales</taxon>
        <taxon>Fagaceae</taxon>
        <taxon>Quercus</taxon>
    </lineage>
</organism>
<dbReference type="Proteomes" id="UP000237347">
    <property type="component" value="Unassembled WGS sequence"/>
</dbReference>
<gene>
    <name evidence="1" type="ORF">CFP56_006487</name>
</gene>
<proteinExistence type="predicted"/>
<accession>A0AAW0IFC6</accession>
<comment type="caution">
    <text evidence="1">The sequence shown here is derived from an EMBL/GenBank/DDBJ whole genome shotgun (WGS) entry which is preliminary data.</text>
</comment>
<dbReference type="AlphaFoldDB" id="A0AAW0IFC6"/>
<protein>
    <submittedName>
        <fullName evidence="1">Uncharacterized protein</fullName>
    </submittedName>
</protein>
<reference evidence="1 2" key="1">
    <citation type="journal article" date="2018" name="Sci. Data">
        <title>The draft genome sequence of cork oak.</title>
        <authorList>
            <person name="Ramos A.M."/>
            <person name="Usie A."/>
            <person name="Barbosa P."/>
            <person name="Barros P.M."/>
            <person name="Capote T."/>
            <person name="Chaves I."/>
            <person name="Simoes F."/>
            <person name="Abreu I."/>
            <person name="Carrasquinho I."/>
            <person name="Faro C."/>
            <person name="Guimaraes J.B."/>
            <person name="Mendonca D."/>
            <person name="Nobrega F."/>
            <person name="Rodrigues L."/>
            <person name="Saibo N.J.M."/>
            <person name="Varela M.C."/>
            <person name="Egas C."/>
            <person name="Matos J."/>
            <person name="Miguel C.M."/>
            <person name="Oliveira M.M."/>
            <person name="Ricardo C.P."/>
            <person name="Goncalves S."/>
        </authorList>
    </citation>
    <scope>NUCLEOTIDE SEQUENCE [LARGE SCALE GENOMIC DNA]</scope>
    <source>
        <strain evidence="2">cv. HL8</strain>
    </source>
</reference>
<evidence type="ECO:0000313" key="1">
    <source>
        <dbReference type="EMBL" id="KAK7812863.1"/>
    </source>
</evidence>
<evidence type="ECO:0000313" key="2">
    <source>
        <dbReference type="Proteomes" id="UP000237347"/>
    </source>
</evidence>
<name>A0AAW0IFC6_QUESU</name>
<sequence length="123" mass="13877">MVASANGTFKTLDWLQQDCTEFYDAARPLLSRCAQLSSLKTELQTHQNEKEPKAGNIQARSKEALARSEVKYKKAIEWVSGLKSQVSKIREMLQKLEHESEREDGALVCVCVCVRARTICFGL</sequence>